<dbReference type="InterPro" id="IPR023352">
    <property type="entry name" value="MAPEG-like_dom_sf"/>
</dbReference>
<dbReference type="PANTHER" id="PTHR10250:SF15">
    <property type="entry name" value="MICROSOMAL GLUTATHIONE S-TRANSFERASE-RELATED"/>
    <property type="match status" value="1"/>
</dbReference>
<name>A0ABT5MZK7_9BURK</name>
<proteinExistence type="predicted"/>
<feature type="transmembrane region" description="Helical" evidence="5">
    <location>
        <begin position="60"/>
        <end position="86"/>
    </location>
</feature>
<dbReference type="EMBL" id="JAQSIP010000003">
    <property type="protein sequence ID" value="MDD0838826.1"/>
    <property type="molecule type" value="Genomic_DNA"/>
</dbReference>
<keyword evidence="2 5" id="KW-0812">Transmembrane</keyword>
<dbReference type="PANTHER" id="PTHR10250">
    <property type="entry name" value="MICROSOMAL GLUTATHIONE S-TRANSFERASE"/>
    <property type="match status" value="1"/>
</dbReference>
<feature type="transmembrane region" description="Helical" evidence="5">
    <location>
        <begin position="106"/>
        <end position="125"/>
    </location>
</feature>
<evidence type="ECO:0000256" key="1">
    <source>
        <dbReference type="ARBA" id="ARBA00004141"/>
    </source>
</evidence>
<dbReference type="InterPro" id="IPR001129">
    <property type="entry name" value="Membr-assoc_MAPEG"/>
</dbReference>
<keyword evidence="7" id="KW-1185">Reference proteome</keyword>
<gene>
    <name evidence="6" type="ORF">PSQ40_09615</name>
</gene>
<keyword evidence="4 5" id="KW-0472">Membrane</keyword>
<protein>
    <submittedName>
        <fullName evidence="6">MAPEG family protein</fullName>
    </submittedName>
</protein>
<organism evidence="6 7">
    <name type="scientific">Curvibacter cyanobacteriorum</name>
    <dbReference type="NCBI Taxonomy" id="3026422"/>
    <lineage>
        <taxon>Bacteria</taxon>
        <taxon>Pseudomonadati</taxon>
        <taxon>Pseudomonadota</taxon>
        <taxon>Betaproteobacteria</taxon>
        <taxon>Burkholderiales</taxon>
        <taxon>Comamonadaceae</taxon>
        <taxon>Curvibacter</taxon>
    </lineage>
</organism>
<evidence type="ECO:0000256" key="4">
    <source>
        <dbReference type="ARBA" id="ARBA00023136"/>
    </source>
</evidence>
<dbReference type="Proteomes" id="UP001528673">
    <property type="component" value="Unassembled WGS sequence"/>
</dbReference>
<comment type="subcellular location">
    <subcellularLocation>
        <location evidence="1">Membrane</location>
        <topology evidence="1">Multi-pass membrane protein</topology>
    </subcellularLocation>
</comment>
<evidence type="ECO:0000313" key="6">
    <source>
        <dbReference type="EMBL" id="MDD0838826.1"/>
    </source>
</evidence>
<feature type="transmembrane region" description="Helical" evidence="5">
    <location>
        <begin position="6"/>
        <end position="26"/>
    </location>
</feature>
<dbReference type="Pfam" id="PF01124">
    <property type="entry name" value="MAPEG"/>
    <property type="match status" value="1"/>
</dbReference>
<dbReference type="Gene3D" id="1.20.120.550">
    <property type="entry name" value="Membrane associated eicosanoid/glutathione metabolism-like domain"/>
    <property type="match status" value="1"/>
</dbReference>
<accession>A0ABT5MZK7</accession>
<dbReference type="SUPFAM" id="SSF161084">
    <property type="entry name" value="MAPEG domain-like"/>
    <property type="match status" value="1"/>
</dbReference>
<dbReference type="RefSeq" id="WP_273951136.1">
    <property type="nucleotide sequence ID" value="NZ_JAQSIP010000003.1"/>
</dbReference>
<dbReference type="InterPro" id="IPR050997">
    <property type="entry name" value="MAPEG"/>
</dbReference>
<reference evidence="6 7" key="1">
    <citation type="submission" date="2023-02" db="EMBL/GenBank/DDBJ databases">
        <title>Bacterial whole genomic sequence of Curvibacter sp. HBC61.</title>
        <authorList>
            <person name="Le V."/>
            <person name="Ko S.-R."/>
            <person name="Ahn C.-Y."/>
            <person name="Oh H.-M."/>
        </authorList>
    </citation>
    <scope>NUCLEOTIDE SEQUENCE [LARGE SCALE GENOMIC DNA]</scope>
    <source>
        <strain evidence="6 7">HBC61</strain>
    </source>
</reference>
<evidence type="ECO:0000256" key="2">
    <source>
        <dbReference type="ARBA" id="ARBA00022692"/>
    </source>
</evidence>
<evidence type="ECO:0000313" key="7">
    <source>
        <dbReference type="Proteomes" id="UP001528673"/>
    </source>
</evidence>
<evidence type="ECO:0000256" key="3">
    <source>
        <dbReference type="ARBA" id="ARBA00022989"/>
    </source>
</evidence>
<keyword evidence="3 5" id="KW-1133">Transmembrane helix</keyword>
<comment type="caution">
    <text evidence="6">The sequence shown here is derived from an EMBL/GenBank/DDBJ whole genome shotgun (WGS) entry which is preliminary data.</text>
</comment>
<evidence type="ECO:0000256" key="5">
    <source>
        <dbReference type="SAM" id="Phobius"/>
    </source>
</evidence>
<sequence length="131" mass="13984">MTAWPLTSVITLLMVLLLLGTGMGVARARGRYSIHAPAVTGHPMFERAYRIQMNTLENTVLTLPLLWLAAAWGQDLWAAATGAVWLLGRLWYAQAYLADPAGRGPAFGLALLASGALGLQAAWGVGRQLLA</sequence>